<organism evidence="3 4">
    <name type="scientific">Deferribacter desulfuricans (strain DSM 14783 / JCM 11476 / NBRC 101012 / SSM1)</name>
    <dbReference type="NCBI Taxonomy" id="639282"/>
    <lineage>
        <taxon>Bacteria</taxon>
        <taxon>Pseudomonadati</taxon>
        <taxon>Deferribacterota</taxon>
        <taxon>Deferribacteres</taxon>
        <taxon>Deferribacterales</taxon>
        <taxon>Deferribacteraceae</taxon>
        <taxon>Deferribacter</taxon>
    </lineage>
</organism>
<dbReference type="GO" id="GO:0006813">
    <property type="term" value="P:potassium ion transport"/>
    <property type="evidence" value="ECO:0007669"/>
    <property type="project" value="InterPro"/>
</dbReference>
<dbReference type="Gene3D" id="3.30.70.1450">
    <property type="entry name" value="Regulator of K+ conductance, C-terminal domain"/>
    <property type="match status" value="1"/>
</dbReference>
<dbReference type="PANTHER" id="PTHR43833:SF7">
    <property type="entry name" value="KTR SYSTEM POTASSIUM UPTAKE PROTEIN C"/>
    <property type="match status" value="1"/>
</dbReference>
<dbReference type="InterPro" id="IPR050721">
    <property type="entry name" value="Trk_Ktr_HKT_K-transport"/>
</dbReference>
<protein>
    <submittedName>
        <fullName evidence="3">K+ transport (Trk) system, NAD-binding component</fullName>
    </submittedName>
</protein>
<evidence type="ECO:0000259" key="1">
    <source>
        <dbReference type="PROSITE" id="PS51201"/>
    </source>
</evidence>
<dbReference type="HOGENOM" id="CLU_046525_3_2_0"/>
<dbReference type="SUPFAM" id="SSF51735">
    <property type="entry name" value="NAD(P)-binding Rossmann-fold domains"/>
    <property type="match status" value="1"/>
</dbReference>
<dbReference type="PANTHER" id="PTHR43833">
    <property type="entry name" value="POTASSIUM CHANNEL PROTEIN 2-RELATED-RELATED"/>
    <property type="match status" value="1"/>
</dbReference>
<dbReference type="AlphaFoldDB" id="D3PBT0"/>
<name>D3PBT0_DEFDS</name>
<dbReference type="GO" id="GO:0008324">
    <property type="term" value="F:monoatomic cation transmembrane transporter activity"/>
    <property type="evidence" value="ECO:0007669"/>
    <property type="project" value="InterPro"/>
</dbReference>
<accession>D3PBT0</accession>
<dbReference type="OrthoDB" id="9776294at2"/>
<dbReference type="Pfam" id="PF02080">
    <property type="entry name" value="TrkA_C"/>
    <property type="match status" value="1"/>
</dbReference>
<dbReference type="PROSITE" id="PS51201">
    <property type="entry name" value="RCK_N"/>
    <property type="match status" value="1"/>
</dbReference>
<evidence type="ECO:0000313" key="3">
    <source>
        <dbReference type="EMBL" id="BAI80053.1"/>
    </source>
</evidence>
<dbReference type="STRING" id="639282.DEFDS_0571"/>
<dbReference type="InterPro" id="IPR003148">
    <property type="entry name" value="RCK_N"/>
</dbReference>
<dbReference type="InterPro" id="IPR036721">
    <property type="entry name" value="RCK_C_sf"/>
</dbReference>
<dbReference type="RefSeq" id="WP_013007301.1">
    <property type="nucleotide sequence ID" value="NC_013939.1"/>
</dbReference>
<reference evidence="3 4" key="1">
    <citation type="journal article" date="2010" name="DNA Res.">
        <title>Bacterial lifestyle in a deep-sea hydrothermal vent chimney revealed by the genome sequence of the thermophilic bacterium Deferribacter desulfuricans SSM1.</title>
        <authorList>
            <person name="Takaki Y."/>
            <person name="Shimamura S."/>
            <person name="Nakagawa S."/>
            <person name="Fukuhara Y."/>
            <person name="Horikawa H."/>
            <person name="Ankai A."/>
            <person name="Harada T."/>
            <person name="Hosoyama A."/>
            <person name="Oguchi A."/>
            <person name="Fukui S."/>
            <person name="Fujita N."/>
            <person name="Takami H."/>
            <person name="Takai K."/>
        </authorList>
    </citation>
    <scope>NUCLEOTIDE SEQUENCE [LARGE SCALE GENOMIC DNA]</scope>
    <source>
        <strain evidence="4">DSM 14783 / JCM 11476 / NBRC 101012 / SSM1</strain>
    </source>
</reference>
<proteinExistence type="predicted"/>
<feature type="domain" description="RCK N-terminal" evidence="1">
    <location>
        <begin position="5"/>
        <end position="122"/>
    </location>
</feature>
<dbReference type="EMBL" id="AP011529">
    <property type="protein sequence ID" value="BAI80053.1"/>
    <property type="molecule type" value="Genomic_DNA"/>
</dbReference>
<evidence type="ECO:0000313" key="4">
    <source>
        <dbReference type="Proteomes" id="UP000001520"/>
    </source>
</evidence>
<dbReference type="eggNOG" id="COG0569">
    <property type="taxonomic scope" value="Bacteria"/>
</dbReference>
<dbReference type="KEGG" id="ddf:DEFDS_0571"/>
<sequence>MFEKAKDVLVIGLGIFGYELAVKLAKEGLNVLAVDKNTKIINQIKDEVTDALVADAANEDALKELSVDKFDKIILGLSSNFESLILCITYLRKLGAKNIIAKASTNIQKEILLKIGADEVILPEKEIATKLAEKIARPNILDFFELGDETAVATIKVPEKFYNKSLAEIDLRRKHNITAIILIRDGRAKLIKDASLKLEKGDELVVAGEEDSIKKVFSK</sequence>
<dbReference type="Proteomes" id="UP000001520">
    <property type="component" value="Chromosome"/>
</dbReference>
<dbReference type="SUPFAM" id="SSF116726">
    <property type="entry name" value="TrkA C-terminal domain-like"/>
    <property type="match status" value="1"/>
</dbReference>
<evidence type="ECO:0000259" key="2">
    <source>
        <dbReference type="PROSITE" id="PS51202"/>
    </source>
</evidence>
<dbReference type="Gene3D" id="3.40.50.720">
    <property type="entry name" value="NAD(P)-binding Rossmann-like Domain"/>
    <property type="match status" value="1"/>
</dbReference>
<dbReference type="Pfam" id="PF02254">
    <property type="entry name" value="TrkA_N"/>
    <property type="match status" value="1"/>
</dbReference>
<gene>
    <name evidence="3" type="ordered locus">DEFDS_0571</name>
</gene>
<dbReference type="PROSITE" id="PS51202">
    <property type="entry name" value="RCK_C"/>
    <property type="match status" value="1"/>
</dbReference>
<dbReference type="InterPro" id="IPR006037">
    <property type="entry name" value="RCK_C"/>
</dbReference>
<keyword evidence="4" id="KW-1185">Reference proteome</keyword>
<feature type="domain" description="RCK C-terminal" evidence="2">
    <location>
        <begin position="138"/>
        <end position="219"/>
    </location>
</feature>
<dbReference type="InterPro" id="IPR036291">
    <property type="entry name" value="NAD(P)-bd_dom_sf"/>
</dbReference>